<accession>V9Z6T7</accession>
<protein>
    <submittedName>
        <fullName evidence="8">General substrate transporter</fullName>
    </submittedName>
</protein>
<dbReference type="Gene3D" id="1.20.1250.20">
    <property type="entry name" value="MFS general substrate transporter like domains"/>
    <property type="match status" value="2"/>
</dbReference>
<dbReference type="GO" id="GO:0005886">
    <property type="term" value="C:plasma membrane"/>
    <property type="evidence" value="ECO:0007669"/>
    <property type="project" value="UniProtKB-SubCell"/>
</dbReference>
<dbReference type="AlphaFoldDB" id="V9Z6T7"/>
<dbReference type="InterPro" id="IPR036259">
    <property type="entry name" value="MFS_trans_sf"/>
</dbReference>
<gene>
    <name evidence="8" type="ORF">pFRL6_160c</name>
</gene>
<comment type="subcellular location">
    <subcellularLocation>
        <location evidence="1">Cell membrane</location>
        <topology evidence="1">Multi-pass membrane protein</topology>
    </subcellularLocation>
</comment>
<evidence type="ECO:0000256" key="2">
    <source>
        <dbReference type="ARBA" id="ARBA00022475"/>
    </source>
</evidence>
<dbReference type="EMBL" id="KF602051">
    <property type="protein sequence ID" value="AHE40247.1"/>
    <property type="molecule type" value="Genomic_DNA"/>
</dbReference>
<feature type="transmembrane region" description="Helical" evidence="6">
    <location>
        <begin position="37"/>
        <end position="58"/>
    </location>
</feature>
<dbReference type="PANTHER" id="PTHR43124:SF3">
    <property type="entry name" value="CHLORAMPHENICOL EFFLUX PUMP RV0191"/>
    <property type="match status" value="1"/>
</dbReference>
<keyword evidence="5 6" id="KW-0472">Membrane</keyword>
<dbReference type="SUPFAM" id="SSF103473">
    <property type="entry name" value="MFS general substrate transporter"/>
    <property type="match status" value="1"/>
</dbReference>
<feature type="domain" description="Major facilitator superfamily (MFS) profile" evidence="7">
    <location>
        <begin position="1"/>
        <end position="385"/>
    </location>
</feature>
<feature type="transmembrane region" description="Helical" evidence="6">
    <location>
        <begin position="295"/>
        <end position="320"/>
    </location>
</feature>
<sequence length="421" mass="42189">MTAVLVAVMAFSMLQLYLVGTLGPALMADIGFSRARLGWLTSTAFIVAAVFSPVAGRLADRLGARRCMSWLLLVVAAALGLIALSPSYGVLVAAVALGGVPQALANPATNRAISTGVDPVRRGAVTGLKQAGVLVGAFVAGLPLTWLTLLWSWRGAVGVMAVLALVTAGGVRRCVPAEPDLPQAAGPRAGPREAVVRGGSSRAARWLAAFSVALGAGNGSVNTYLPLFATERLGMSPGTAGALVAVLAVAGIMGRIGWTRLAQRSALGERLPWLLTGAAALAATLFTLSGSAGVWMVWPAVAGVGGCAVAANAVSILVVINHARSDSAARDTALVTAGFFTGFVIGPPLFAAASQAGGYGVAWLGVAAAFAAAALLARGWQACEHVGSGRRTDPGIPCGSLAGKGGAQDCGRAPGTQALPE</sequence>
<geneLocation type="plasmid" evidence="8">
    <name>pFRL6</name>
</geneLocation>
<dbReference type="InterPro" id="IPR050189">
    <property type="entry name" value="MFS_Efflux_Transporters"/>
</dbReference>
<dbReference type="InterPro" id="IPR020846">
    <property type="entry name" value="MFS_dom"/>
</dbReference>
<feature type="transmembrane region" description="Helical" evidence="6">
    <location>
        <begin position="356"/>
        <end position="377"/>
    </location>
</feature>
<name>V9Z6T7_9ACTN</name>
<organism evidence="8">
    <name type="scientific">Streptomyces sp. F12</name>
    <dbReference type="NCBI Taxonomy" id="1436084"/>
    <lineage>
        <taxon>Bacteria</taxon>
        <taxon>Bacillati</taxon>
        <taxon>Actinomycetota</taxon>
        <taxon>Actinomycetes</taxon>
        <taxon>Kitasatosporales</taxon>
        <taxon>Streptomycetaceae</taxon>
        <taxon>Streptomyces</taxon>
    </lineage>
</organism>
<keyword evidence="4 6" id="KW-1133">Transmembrane helix</keyword>
<feature type="transmembrane region" description="Helical" evidence="6">
    <location>
        <begin position="206"/>
        <end position="227"/>
    </location>
</feature>
<evidence type="ECO:0000256" key="4">
    <source>
        <dbReference type="ARBA" id="ARBA00022989"/>
    </source>
</evidence>
<evidence type="ECO:0000256" key="5">
    <source>
        <dbReference type="ARBA" id="ARBA00023136"/>
    </source>
</evidence>
<keyword evidence="2" id="KW-1003">Cell membrane</keyword>
<feature type="transmembrane region" description="Helical" evidence="6">
    <location>
        <begin position="70"/>
        <end position="97"/>
    </location>
</feature>
<feature type="transmembrane region" description="Helical" evidence="6">
    <location>
        <begin position="239"/>
        <end position="258"/>
    </location>
</feature>
<evidence type="ECO:0000256" key="6">
    <source>
        <dbReference type="SAM" id="Phobius"/>
    </source>
</evidence>
<feature type="transmembrane region" description="Helical" evidence="6">
    <location>
        <begin position="332"/>
        <end position="350"/>
    </location>
</feature>
<dbReference type="Pfam" id="PF07690">
    <property type="entry name" value="MFS_1"/>
    <property type="match status" value="1"/>
</dbReference>
<reference evidence="8" key="1">
    <citation type="submission" date="2013-09" db="EMBL/GenBank/DDBJ databases">
        <title>Complete nucleotide sequence of Streptomyces linear plasmid pFRL6.</title>
        <authorList>
            <person name="Chen Z."/>
            <person name="Fang P."/>
            <person name="Qin Z."/>
        </authorList>
    </citation>
    <scope>NUCLEOTIDE SEQUENCE</scope>
    <source>
        <plasmid evidence="8">pFRL6</plasmid>
    </source>
</reference>
<dbReference type="GO" id="GO:0022857">
    <property type="term" value="F:transmembrane transporter activity"/>
    <property type="evidence" value="ECO:0007669"/>
    <property type="project" value="InterPro"/>
</dbReference>
<dbReference type="PANTHER" id="PTHR43124">
    <property type="entry name" value="PURINE EFFLUX PUMP PBUE"/>
    <property type="match status" value="1"/>
</dbReference>
<evidence type="ECO:0000259" key="7">
    <source>
        <dbReference type="PROSITE" id="PS50850"/>
    </source>
</evidence>
<keyword evidence="8" id="KW-0614">Plasmid</keyword>
<dbReference type="InterPro" id="IPR011701">
    <property type="entry name" value="MFS"/>
</dbReference>
<evidence type="ECO:0000313" key="8">
    <source>
        <dbReference type="EMBL" id="AHE40247.1"/>
    </source>
</evidence>
<proteinExistence type="predicted"/>
<dbReference type="RefSeq" id="WP_024127511.1">
    <property type="nucleotide sequence ID" value="NC_023286.1"/>
</dbReference>
<evidence type="ECO:0000256" key="1">
    <source>
        <dbReference type="ARBA" id="ARBA00004651"/>
    </source>
</evidence>
<keyword evidence="3 6" id="KW-0812">Transmembrane</keyword>
<feature type="transmembrane region" description="Helical" evidence="6">
    <location>
        <begin position="270"/>
        <end position="289"/>
    </location>
</feature>
<dbReference type="PROSITE" id="PS50850">
    <property type="entry name" value="MFS"/>
    <property type="match status" value="1"/>
</dbReference>
<evidence type="ECO:0000256" key="3">
    <source>
        <dbReference type="ARBA" id="ARBA00022692"/>
    </source>
</evidence>